<sequence length="152" mass="16571">MAREVEKEHVKWVMARLQYEEVVSMETFVQAFEELEEAAAHECFVTLLLEPCIPDPARLKVQESYTAWLKSHGPGFWAEQKMRQSATQAGLSVLESHRVTEQVVGGTKVGSASVLLAPDPTVAESPGSGSSCASSSTVGPPLVEMTTYIMKT</sequence>
<evidence type="ECO:0000313" key="2">
    <source>
        <dbReference type="Proteomes" id="UP000807716"/>
    </source>
</evidence>
<evidence type="ECO:0000313" key="1">
    <source>
        <dbReference type="EMBL" id="KAG0247571.1"/>
    </source>
</evidence>
<keyword evidence="2" id="KW-1185">Reference proteome</keyword>
<dbReference type="AlphaFoldDB" id="A0A9P6PKD7"/>
<gene>
    <name evidence="1" type="ORF">DFQ27_001856</name>
</gene>
<name>A0A9P6PKD7_9FUNG</name>
<reference evidence="1" key="1">
    <citation type="journal article" date="2020" name="Fungal Divers.">
        <title>Resolving the Mortierellaceae phylogeny through synthesis of multi-gene phylogenetics and phylogenomics.</title>
        <authorList>
            <person name="Vandepol N."/>
            <person name="Liber J."/>
            <person name="Desiro A."/>
            <person name="Na H."/>
            <person name="Kennedy M."/>
            <person name="Barry K."/>
            <person name="Grigoriev I.V."/>
            <person name="Miller A.N."/>
            <person name="O'Donnell K."/>
            <person name="Stajich J.E."/>
            <person name="Bonito G."/>
        </authorList>
    </citation>
    <scope>NUCLEOTIDE SEQUENCE</scope>
    <source>
        <strain evidence="1">BC1065</strain>
    </source>
</reference>
<comment type="caution">
    <text evidence="1">The sequence shown here is derived from an EMBL/GenBank/DDBJ whole genome shotgun (WGS) entry which is preliminary data.</text>
</comment>
<accession>A0A9P6PKD7</accession>
<proteinExistence type="predicted"/>
<protein>
    <submittedName>
        <fullName evidence="1">Uncharacterized protein</fullName>
    </submittedName>
</protein>
<dbReference type="EMBL" id="JAAAJB010001657">
    <property type="protein sequence ID" value="KAG0247571.1"/>
    <property type="molecule type" value="Genomic_DNA"/>
</dbReference>
<feature type="non-terminal residue" evidence="1">
    <location>
        <position position="152"/>
    </location>
</feature>
<organism evidence="1 2">
    <name type="scientific">Actinomortierella ambigua</name>
    <dbReference type="NCBI Taxonomy" id="1343610"/>
    <lineage>
        <taxon>Eukaryota</taxon>
        <taxon>Fungi</taxon>
        <taxon>Fungi incertae sedis</taxon>
        <taxon>Mucoromycota</taxon>
        <taxon>Mortierellomycotina</taxon>
        <taxon>Mortierellomycetes</taxon>
        <taxon>Mortierellales</taxon>
        <taxon>Mortierellaceae</taxon>
        <taxon>Actinomortierella</taxon>
    </lineage>
</organism>
<dbReference type="Proteomes" id="UP000807716">
    <property type="component" value="Unassembled WGS sequence"/>
</dbReference>